<dbReference type="Pfam" id="PF00672">
    <property type="entry name" value="HAMP"/>
    <property type="match status" value="1"/>
</dbReference>
<dbReference type="EMBL" id="AAOW01000011">
    <property type="protein sequence ID" value="EAR61004.1"/>
    <property type="molecule type" value="Genomic_DNA"/>
</dbReference>
<dbReference type="InterPro" id="IPR003660">
    <property type="entry name" value="HAMP_dom"/>
</dbReference>
<feature type="domain" description="HAMP" evidence="10">
    <location>
        <begin position="174"/>
        <end position="226"/>
    </location>
</feature>
<comment type="catalytic activity">
    <reaction evidence="1">
        <text>ATP + protein L-histidine = ADP + protein N-phospho-L-histidine.</text>
        <dbReference type="EC" id="2.7.13.3"/>
    </reaction>
</comment>
<evidence type="ECO:0000256" key="8">
    <source>
        <dbReference type="SAM" id="Phobius"/>
    </source>
</evidence>
<evidence type="ECO:0000259" key="10">
    <source>
        <dbReference type="PROSITE" id="PS50885"/>
    </source>
</evidence>
<accession>A0A7U8C4E3</accession>
<dbReference type="EC" id="2.7.13.3" evidence="3"/>
<dbReference type="GO" id="GO:0016020">
    <property type="term" value="C:membrane"/>
    <property type="evidence" value="ECO:0007669"/>
    <property type="project" value="UniProtKB-SubCell"/>
</dbReference>
<dbReference type="GO" id="GO:0004673">
    <property type="term" value="F:protein histidine kinase activity"/>
    <property type="evidence" value="ECO:0007669"/>
    <property type="project" value="UniProtKB-EC"/>
</dbReference>
<sequence>MSLRLKTIIGIAAIEAVLLLLLVSMTLDYLRTTNYEGIVKRASTTATLFATTAKDAVLSYDLASLDAFVNEVLKNPDLVYARVLGPDQQLFAEAGMPEALSADFAADQEVESVDDGIFDTYALVAEGGVVYGRVELGLDINLLRQTIAEAEQRSALIAAMEMGLVALFSFILGTYLTRQLQGLRKGAQQISAGELDINIPVKGKDEIADVARAFNVMASDLEEASRRRDQYEAELEELNRSLEDRVKQRTHQLVEKNKELLQANDEIKKTQAKLVQSEKMASVGVLAAGVAHEINNPLGFVMSNLCTLEEYVKNYRELLGAYETLFSLKDSQERKAQYAKIKSLVEEYDLAFMNDDLDDLLKDTHEGSVRVKEIVKGLKAFSHVDSTEEMQLTDLNECIETTLKVANNEIKYHCEIITDLGDIPQINCIPGQIKQVLLNMLLNAAHAIKEQGRIEIASVFREEAVEISIRDNGCGIVKDELGRLFEPFFTTKEVGKGTGLGLSISYGIIVDDHHGDIRVESELGMGSCFTIVLPINKSEVVQEAG</sequence>
<evidence type="ECO:0000256" key="5">
    <source>
        <dbReference type="ARBA" id="ARBA00022679"/>
    </source>
</evidence>
<feature type="transmembrane region" description="Helical" evidence="8">
    <location>
        <begin position="7"/>
        <end position="27"/>
    </location>
</feature>
<keyword evidence="8" id="KW-0472">Membrane</keyword>
<comment type="caution">
    <text evidence="11">The sequence shown here is derived from an EMBL/GenBank/DDBJ whole genome shotgun (WGS) entry which is preliminary data.</text>
</comment>
<evidence type="ECO:0000313" key="11">
    <source>
        <dbReference type="EMBL" id="EAR61004.1"/>
    </source>
</evidence>
<reference evidence="11 12" key="1">
    <citation type="submission" date="2006-02" db="EMBL/GenBank/DDBJ databases">
        <authorList>
            <person name="Pinhassi J."/>
            <person name="Pedros-Alio C."/>
            <person name="Ferriera S."/>
            <person name="Johnson J."/>
            <person name="Kravitz S."/>
            <person name="Halpern A."/>
            <person name="Remington K."/>
            <person name="Beeson K."/>
            <person name="Tran B."/>
            <person name="Rogers Y.-H."/>
            <person name="Friedman R."/>
            <person name="Venter J.C."/>
        </authorList>
    </citation>
    <scope>NUCLEOTIDE SEQUENCE [LARGE SCALE GENOMIC DNA]</scope>
    <source>
        <strain evidence="11 12">MED92</strain>
    </source>
</reference>
<dbReference type="SUPFAM" id="SSF158472">
    <property type="entry name" value="HAMP domain-like"/>
    <property type="match status" value="1"/>
</dbReference>
<dbReference type="InterPro" id="IPR004358">
    <property type="entry name" value="Sig_transdc_His_kin-like_C"/>
</dbReference>
<proteinExistence type="predicted"/>
<evidence type="ECO:0000259" key="9">
    <source>
        <dbReference type="PROSITE" id="PS50109"/>
    </source>
</evidence>
<evidence type="ECO:0000256" key="2">
    <source>
        <dbReference type="ARBA" id="ARBA00004370"/>
    </source>
</evidence>
<gene>
    <name evidence="11" type="ORF">MED92_01304</name>
</gene>
<dbReference type="SUPFAM" id="SSF55874">
    <property type="entry name" value="ATPase domain of HSP90 chaperone/DNA topoisomerase II/histidine kinase"/>
    <property type="match status" value="1"/>
</dbReference>
<dbReference type="PANTHER" id="PTHR43065:SF50">
    <property type="entry name" value="HISTIDINE KINASE"/>
    <property type="match status" value="1"/>
</dbReference>
<dbReference type="RefSeq" id="WP_007022280.1">
    <property type="nucleotide sequence ID" value="NZ_CH724127.1"/>
</dbReference>
<dbReference type="InterPro" id="IPR005467">
    <property type="entry name" value="His_kinase_dom"/>
</dbReference>
<evidence type="ECO:0000256" key="3">
    <source>
        <dbReference type="ARBA" id="ARBA00012438"/>
    </source>
</evidence>
<feature type="transmembrane region" description="Helical" evidence="8">
    <location>
        <begin position="155"/>
        <end position="176"/>
    </location>
</feature>
<protein>
    <recommendedName>
        <fullName evidence="3">histidine kinase</fullName>
        <ecNumber evidence="3">2.7.13.3</ecNumber>
    </recommendedName>
</protein>
<keyword evidence="8" id="KW-1133">Transmembrane helix</keyword>
<dbReference type="Gene3D" id="6.10.340.10">
    <property type="match status" value="1"/>
</dbReference>
<dbReference type="InterPro" id="IPR003594">
    <property type="entry name" value="HATPase_dom"/>
</dbReference>
<dbReference type="OrthoDB" id="1931120at2"/>
<dbReference type="Proteomes" id="UP000002171">
    <property type="component" value="Unassembled WGS sequence"/>
</dbReference>
<keyword evidence="8" id="KW-0812">Transmembrane</keyword>
<evidence type="ECO:0000313" key="12">
    <source>
        <dbReference type="Proteomes" id="UP000002171"/>
    </source>
</evidence>
<dbReference type="Pfam" id="PF02518">
    <property type="entry name" value="HATPase_c"/>
    <property type="match status" value="1"/>
</dbReference>
<name>A0A7U8C4E3_NEPCE</name>
<evidence type="ECO:0000256" key="4">
    <source>
        <dbReference type="ARBA" id="ARBA00022553"/>
    </source>
</evidence>
<dbReference type="InterPro" id="IPR036890">
    <property type="entry name" value="HATPase_C_sf"/>
</dbReference>
<comment type="subcellular location">
    <subcellularLocation>
        <location evidence="2">Membrane</location>
    </subcellularLocation>
</comment>
<dbReference type="Gene3D" id="1.10.287.130">
    <property type="match status" value="1"/>
</dbReference>
<feature type="domain" description="Histidine kinase" evidence="9">
    <location>
        <begin position="289"/>
        <end position="537"/>
    </location>
</feature>
<dbReference type="SMART" id="SM00387">
    <property type="entry name" value="HATPase_c"/>
    <property type="match status" value="1"/>
</dbReference>
<feature type="coiled-coil region" evidence="7">
    <location>
        <begin position="214"/>
        <end position="280"/>
    </location>
</feature>
<evidence type="ECO:0000256" key="1">
    <source>
        <dbReference type="ARBA" id="ARBA00000085"/>
    </source>
</evidence>
<dbReference type="AlphaFoldDB" id="A0A7U8C4E3"/>
<keyword evidence="12" id="KW-1185">Reference proteome</keyword>
<dbReference type="PROSITE" id="PS50885">
    <property type="entry name" value="HAMP"/>
    <property type="match status" value="1"/>
</dbReference>
<dbReference type="GO" id="GO:0007165">
    <property type="term" value="P:signal transduction"/>
    <property type="evidence" value="ECO:0007669"/>
    <property type="project" value="InterPro"/>
</dbReference>
<keyword evidence="5" id="KW-0808">Transferase</keyword>
<dbReference type="SMART" id="SM00304">
    <property type="entry name" value="HAMP"/>
    <property type="match status" value="1"/>
</dbReference>
<evidence type="ECO:0000256" key="6">
    <source>
        <dbReference type="ARBA" id="ARBA00022777"/>
    </source>
</evidence>
<keyword evidence="4" id="KW-0597">Phosphoprotein</keyword>
<organism evidence="11 12">
    <name type="scientific">Neptuniibacter caesariensis</name>
    <dbReference type="NCBI Taxonomy" id="207954"/>
    <lineage>
        <taxon>Bacteria</taxon>
        <taxon>Pseudomonadati</taxon>
        <taxon>Pseudomonadota</taxon>
        <taxon>Gammaproteobacteria</taxon>
        <taxon>Oceanospirillales</taxon>
        <taxon>Oceanospirillaceae</taxon>
        <taxon>Neptuniibacter</taxon>
    </lineage>
</organism>
<dbReference type="Gene3D" id="3.30.565.10">
    <property type="entry name" value="Histidine kinase-like ATPase, C-terminal domain"/>
    <property type="match status" value="1"/>
</dbReference>
<dbReference type="PANTHER" id="PTHR43065">
    <property type="entry name" value="SENSOR HISTIDINE KINASE"/>
    <property type="match status" value="1"/>
</dbReference>
<evidence type="ECO:0000256" key="7">
    <source>
        <dbReference type="SAM" id="Coils"/>
    </source>
</evidence>
<dbReference type="PRINTS" id="PR00344">
    <property type="entry name" value="BCTRLSENSOR"/>
</dbReference>
<dbReference type="PROSITE" id="PS50109">
    <property type="entry name" value="HIS_KIN"/>
    <property type="match status" value="1"/>
</dbReference>
<keyword evidence="7" id="KW-0175">Coiled coil</keyword>
<dbReference type="CDD" id="cd06225">
    <property type="entry name" value="HAMP"/>
    <property type="match status" value="1"/>
</dbReference>
<keyword evidence="6" id="KW-0418">Kinase</keyword>